<keyword evidence="1" id="KW-0472">Membrane</keyword>
<dbReference type="Proteomes" id="UP001530293">
    <property type="component" value="Unassembled WGS sequence"/>
</dbReference>
<accession>A0ABD3M195</accession>
<name>A0ABD3M195_9STRA</name>
<protein>
    <submittedName>
        <fullName evidence="2">Uncharacterized protein</fullName>
    </submittedName>
</protein>
<proteinExistence type="predicted"/>
<sequence>MNMVSPSTSAIIGCIFLFTILVIRNIISRSRLSSSEFYPGINAISSKSTVSIEGQNEVMNDTQRNNHYRFIPFPYNTLGSGADMQCQWETKDMPNPNTYDMIQLTAYREGEARECLSSRRVVVSGDSYTKQLFVAMADILVGELLNDDEEILISTQRSQFVEMAQQLLASEHEKEPSFPVIEYRCEAECYGKKSSFSKICSDCMNSYTLDDDNFVAVVGAGVHILEGNTLNFTIREINKFLSLSTRTIFMSTPSSDPTNSSRRDGLYESLLPNLAPRNPQHPFLDVHQLTRSCVMKNCSFDGGHGWILLRRSMEGSATAQYTMRVHWSAYDLQ</sequence>
<dbReference type="EMBL" id="JALLBG020000250">
    <property type="protein sequence ID" value="KAL3757820.1"/>
    <property type="molecule type" value="Genomic_DNA"/>
</dbReference>
<keyword evidence="1" id="KW-1133">Transmembrane helix</keyword>
<evidence type="ECO:0000313" key="2">
    <source>
        <dbReference type="EMBL" id="KAL3757820.1"/>
    </source>
</evidence>
<keyword evidence="3" id="KW-1185">Reference proteome</keyword>
<dbReference type="AlphaFoldDB" id="A0ABD3M195"/>
<organism evidence="2 3">
    <name type="scientific">Discostella pseudostelligera</name>
    <dbReference type="NCBI Taxonomy" id="259834"/>
    <lineage>
        <taxon>Eukaryota</taxon>
        <taxon>Sar</taxon>
        <taxon>Stramenopiles</taxon>
        <taxon>Ochrophyta</taxon>
        <taxon>Bacillariophyta</taxon>
        <taxon>Coscinodiscophyceae</taxon>
        <taxon>Thalassiosirophycidae</taxon>
        <taxon>Stephanodiscales</taxon>
        <taxon>Stephanodiscaceae</taxon>
        <taxon>Discostella</taxon>
    </lineage>
</organism>
<gene>
    <name evidence="2" type="ORF">ACHAWU_006128</name>
</gene>
<feature type="transmembrane region" description="Helical" evidence="1">
    <location>
        <begin position="6"/>
        <end position="27"/>
    </location>
</feature>
<evidence type="ECO:0000256" key="1">
    <source>
        <dbReference type="SAM" id="Phobius"/>
    </source>
</evidence>
<comment type="caution">
    <text evidence="2">The sequence shown here is derived from an EMBL/GenBank/DDBJ whole genome shotgun (WGS) entry which is preliminary data.</text>
</comment>
<keyword evidence="1" id="KW-0812">Transmembrane</keyword>
<reference evidence="2 3" key="1">
    <citation type="submission" date="2024-10" db="EMBL/GenBank/DDBJ databases">
        <title>Updated reference genomes for cyclostephanoid diatoms.</title>
        <authorList>
            <person name="Roberts W.R."/>
            <person name="Alverson A.J."/>
        </authorList>
    </citation>
    <scope>NUCLEOTIDE SEQUENCE [LARGE SCALE GENOMIC DNA]</scope>
    <source>
        <strain evidence="2 3">AJA232-27</strain>
    </source>
</reference>
<evidence type="ECO:0000313" key="3">
    <source>
        <dbReference type="Proteomes" id="UP001530293"/>
    </source>
</evidence>